<evidence type="ECO:0000313" key="2">
    <source>
        <dbReference type="EMBL" id="PRD42104.1"/>
    </source>
</evidence>
<dbReference type="Proteomes" id="UP000239434">
    <property type="component" value="Unassembled WGS sequence"/>
</dbReference>
<sequence>MSNPYLITGPALISFSGGRTSAYMLHEILRAHDGKLPDDVIVAFANTGKEREETLRFVHECGSRWNVKIHWLEYRADEVGFELVGFNSASRNGEPFRALIDKKGYLPNAVTRFCTSELKVRPMKKYCLSLGWMHWKNVIGLRYDEGHRVLKQLASNEAKKERWLSVMPLASAKAKATKRDVMSFWLGKNADPINLTAPLPQGFDLGLRDYEGNCDLCMLKSRGALKRLMRDNPGIADWWKDREASITMKSKRATPAGKRFVTEYSYADLEREVTTQPYVPGLLLDDEEYDVECGLHCAAEAAA</sequence>
<evidence type="ECO:0000259" key="1">
    <source>
        <dbReference type="Pfam" id="PF01507"/>
    </source>
</evidence>
<keyword evidence="3" id="KW-1185">Reference proteome</keyword>
<dbReference type="Pfam" id="PF01507">
    <property type="entry name" value="PAPS_reduct"/>
    <property type="match status" value="1"/>
</dbReference>
<protein>
    <recommendedName>
        <fullName evidence="1">Phosphoadenosine phosphosulphate reductase domain-containing protein</fullName>
    </recommendedName>
</protein>
<dbReference type="RefSeq" id="WP_105743372.1">
    <property type="nucleotide sequence ID" value="NZ_PVBR01000014.1"/>
</dbReference>
<gene>
    <name evidence="2" type="ORF">C5748_18300</name>
</gene>
<dbReference type="Gene3D" id="3.40.50.620">
    <property type="entry name" value="HUPs"/>
    <property type="match status" value="1"/>
</dbReference>
<dbReference type="SUPFAM" id="SSF52402">
    <property type="entry name" value="Adenine nucleotide alpha hydrolases-like"/>
    <property type="match status" value="1"/>
</dbReference>
<dbReference type="EMBL" id="PVBR01000014">
    <property type="protein sequence ID" value="PRD42104.1"/>
    <property type="molecule type" value="Genomic_DNA"/>
</dbReference>
<dbReference type="AlphaFoldDB" id="A0A2S9INK2"/>
<reference evidence="2 3" key="1">
    <citation type="submission" date="2018-02" db="EMBL/GenBank/DDBJ databases">
        <title>The draft genome of Phyllobacterium sp. 1N-3.</title>
        <authorList>
            <person name="Liu L."/>
            <person name="Li L."/>
            <person name="Zhang X."/>
            <person name="Wang T."/>
            <person name="Liang L."/>
        </authorList>
    </citation>
    <scope>NUCLEOTIDE SEQUENCE [LARGE SCALE GENOMIC DNA]</scope>
    <source>
        <strain evidence="2 3">1N-3</strain>
    </source>
</reference>
<accession>A0A2S9INK2</accession>
<dbReference type="GO" id="GO:0003824">
    <property type="term" value="F:catalytic activity"/>
    <property type="evidence" value="ECO:0007669"/>
    <property type="project" value="InterPro"/>
</dbReference>
<organism evidence="2 3">
    <name type="scientific">Phyllobacterium phragmitis</name>
    <dbReference type="NCBI Taxonomy" id="2670329"/>
    <lineage>
        <taxon>Bacteria</taxon>
        <taxon>Pseudomonadati</taxon>
        <taxon>Pseudomonadota</taxon>
        <taxon>Alphaproteobacteria</taxon>
        <taxon>Hyphomicrobiales</taxon>
        <taxon>Phyllobacteriaceae</taxon>
        <taxon>Phyllobacterium</taxon>
    </lineage>
</organism>
<proteinExistence type="predicted"/>
<dbReference type="InterPro" id="IPR014729">
    <property type="entry name" value="Rossmann-like_a/b/a_fold"/>
</dbReference>
<evidence type="ECO:0000313" key="3">
    <source>
        <dbReference type="Proteomes" id="UP000239434"/>
    </source>
</evidence>
<name>A0A2S9INK2_9HYPH</name>
<comment type="caution">
    <text evidence="2">The sequence shown here is derived from an EMBL/GenBank/DDBJ whole genome shotgun (WGS) entry which is preliminary data.</text>
</comment>
<feature type="domain" description="Phosphoadenosine phosphosulphate reductase" evidence="1">
    <location>
        <begin position="12"/>
        <end position="189"/>
    </location>
</feature>
<dbReference type="InterPro" id="IPR002500">
    <property type="entry name" value="PAPS_reduct_dom"/>
</dbReference>